<dbReference type="PANTHER" id="PTHR13600">
    <property type="entry name" value="LEUCINE CARBOXYL METHYLTRANSFERASE"/>
    <property type="match status" value="1"/>
</dbReference>
<feature type="binding site" evidence="7">
    <location>
        <position position="77"/>
    </location>
    <ligand>
        <name>S-adenosyl-L-methionine</name>
        <dbReference type="ChEBI" id="CHEBI:59789"/>
    </ligand>
</feature>
<dbReference type="GO" id="GO:0032259">
    <property type="term" value="P:methylation"/>
    <property type="evidence" value="ECO:0007669"/>
    <property type="project" value="UniProtKB-KW"/>
</dbReference>
<dbReference type="EMBL" id="CATOUU010001108">
    <property type="protein sequence ID" value="CAI9972355.1"/>
    <property type="molecule type" value="Genomic_DNA"/>
</dbReference>
<comment type="similarity">
    <text evidence="2 6">Belongs to the methyltransferase superfamily. LCMT family.</text>
</comment>
<gene>
    <name evidence="10" type="ORF">HINF_LOCUS14614</name>
    <name evidence="8" type="ORF">HINF_LOCUS59071</name>
    <name evidence="9" type="ORF">HINF_LOCUS60000</name>
    <name evidence="11" type="ORF">HINF_LOCUS61861</name>
</gene>
<evidence type="ECO:0000256" key="7">
    <source>
        <dbReference type="PIRSR" id="PIRSR016305-1"/>
    </source>
</evidence>
<comment type="caution">
    <text evidence="9">The sequence shown here is derived from an EMBL/GenBank/DDBJ whole genome shotgun (WGS) entry which is preliminary data.</text>
</comment>
<organism evidence="9">
    <name type="scientific">Hexamita inflata</name>
    <dbReference type="NCBI Taxonomy" id="28002"/>
    <lineage>
        <taxon>Eukaryota</taxon>
        <taxon>Metamonada</taxon>
        <taxon>Diplomonadida</taxon>
        <taxon>Hexamitidae</taxon>
        <taxon>Hexamitinae</taxon>
        <taxon>Hexamita</taxon>
    </lineage>
</organism>
<dbReference type="EMBL" id="CAXDID020000034">
    <property type="protein sequence ID" value="CAL5996162.1"/>
    <property type="molecule type" value="Genomic_DNA"/>
</dbReference>
<evidence type="ECO:0000256" key="6">
    <source>
        <dbReference type="PIRNR" id="PIRNR016305"/>
    </source>
</evidence>
<dbReference type="EMBL" id="CATOUU010001090">
    <property type="protein sequence ID" value="CAI9971426.1"/>
    <property type="molecule type" value="Genomic_DNA"/>
</dbReference>
<reference evidence="9" key="1">
    <citation type="submission" date="2023-06" db="EMBL/GenBank/DDBJ databases">
        <authorList>
            <person name="Kurt Z."/>
        </authorList>
    </citation>
    <scope>NUCLEOTIDE SEQUENCE</scope>
</reference>
<dbReference type="PANTHER" id="PTHR13600:SF21">
    <property type="entry name" value="LEUCINE CARBOXYL METHYLTRANSFERASE 1"/>
    <property type="match status" value="1"/>
</dbReference>
<dbReference type="InterPro" id="IPR016651">
    <property type="entry name" value="LCMT1"/>
</dbReference>
<keyword evidence="4 6" id="KW-0808">Transferase</keyword>
<sequence>MSFKETARETAFDAISSKSSALKKGYFKDDMMHLVSKPHPQSKDPMINRGTWFRIELFQQFCTKFLEIPNSQILVLGAGLDTLFYRLNVTNLFYEVDLPEICQTKAHKLGFTKQSDESYVMPNHPNYKLVSADLEDDFFGKLGIDQALPTLVISDVVLSYLESDSTVELVEKLGNYFSDLTLLFFEMINPHDAFGDTMIYNMSLRNVFMPTFAEIGYLENYQRQMKNIGCQTFKQNAWTCYNKWPGRSEIEKLEWLDEYEQFQLIMEHYGVMAGSNKSGINVLTTIFEGIGQIQ</sequence>
<evidence type="ECO:0000256" key="4">
    <source>
        <dbReference type="ARBA" id="ARBA00022679"/>
    </source>
</evidence>
<comment type="catalytic activity">
    <reaction evidence="1 6">
        <text>[phosphatase 2A protein]-C-terminal L-leucine + S-adenosyl-L-methionine = [phosphatase 2A protein]-C-terminal L-leucine methyl ester + S-adenosyl-L-homocysteine</text>
        <dbReference type="Rhea" id="RHEA:48544"/>
        <dbReference type="Rhea" id="RHEA-COMP:12134"/>
        <dbReference type="Rhea" id="RHEA-COMP:12135"/>
        <dbReference type="ChEBI" id="CHEBI:57856"/>
        <dbReference type="ChEBI" id="CHEBI:59789"/>
        <dbReference type="ChEBI" id="CHEBI:90516"/>
        <dbReference type="ChEBI" id="CHEBI:90517"/>
        <dbReference type="EC" id="2.1.1.233"/>
    </reaction>
</comment>
<dbReference type="GO" id="GO:0018423">
    <property type="term" value="F:protein C-terminal leucine carboxyl O-methyltransferase activity"/>
    <property type="evidence" value="ECO:0007669"/>
    <property type="project" value="UniProtKB-EC"/>
</dbReference>
<dbReference type="SUPFAM" id="SSF53335">
    <property type="entry name" value="S-adenosyl-L-methionine-dependent methyltransferases"/>
    <property type="match status" value="1"/>
</dbReference>
<dbReference type="EC" id="2.1.1.233" evidence="6"/>
<accession>A0AA86UUK8</accession>
<evidence type="ECO:0000256" key="2">
    <source>
        <dbReference type="ARBA" id="ARBA00010703"/>
    </source>
</evidence>
<evidence type="ECO:0000256" key="5">
    <source>
        <dbReference type="ARBA" id="ARBA00022691"/>
    </source>
</evidence>
<proteinExistence type="inferred from homology"/>
<name>A0AA86UUK8_9EUKA</name>
<protein>
    <recommendedName>
        <fullName evidence="6">Leucine carboxyl methyltransferase 1</fullName>
        <ecNumber evidence="6">2.1.1.233</ecNumber>
    </recommendedName>
</protein>
<keyword evidence="12" id="KW-1185">Reference proteome</keyword>
<evidence type="ECO:0000313" key="12">
    <source>
        <dbReference type="Proteomes" id="UP001642409"/>
    </source>
</evidence>
<dbReference type="Pfam" id="PF04072">
    <property type="entry name" value="LCM"/>
    <property type="match status" value="1"/>
</dbReference>
<evidence type="ECO:0000313" key="11">
    <source>
        <dbReference type="EMBL" id="CAL6083723.1"/>
    </source>
</evidence>
<comment type="function">
    <text evidence="6">Methylates the carboxyl group of the C-terminal leucine residue of protein phosphatase 2A catalytic subunits to form alpha-leucine ester residues.</text>
</comment>
<dbReference type="Gene3D" id="3.40.50.150">
    <property type="entry name" value="Vaccinia Virus protein VP39"/>
    <property type="match status" value="1"/>
</dbReference>
<evidence type="ECO:0000313" key="8">
    <source>
        <dbReference type="EMBL" id="CAI9971426.1"/>
    </source>
</evidence>
<dbReference type="InterPro" id="IPR029063">
    <property type="entry name" value="SAM-dependent_MTases_sf"/>
</dbReference>
<evidence type="ECO:0000256" key="3">
    <source>
        <dbReference type="ARBA" id="ARBA00022603"/>
    </source>
</evidence>
<reference evidence="10 12" key="2">
    <citation type="submission" date="2024-07" db="EMBL/GenBank/DDBJ databases">
        <authorList>
            <person name="Akdeniz Z."/>
        </authorList>
    </citation>
    <scope>NUCLEOTIDE SEQUENCE [LARGE SCALE GENOMIC DNA]</scope>
</reference>
<dbReference type="Proteomes" id="UP001642409">
    <property type="component" value="Unassembled WGS sequence"/>
</dbReference>
<dbReference type="PIRSF" id="PIRSF016305">
    <property type="entry name" value="LCM_mtfrase"/>
    <property type="match status" value="1"/>
</dbReference>
<feature type="binding site" evidence="7">
    <location>
        <position position="54"/>
    </location>
    <ligand>
        <name>S-adenosyl-L-methionine</name>
        <dbReference type="ChEBI" id="CHEBI:59789"/>
    </ligand>
</feature>
<keyword evidence="3 6" id="KW-0489">Methyltransferase</keyword>
<evidence type="ECO:0000313" key="10">
    <source>
        <dbReference type="EMBL" id="CAL5996162.1"/>
    </source>
</evidence>
<evidence type="ECO:0000313" key="9">
    <source>
        <dbReference type="EMBL" id="CAI9972355.1"/>
    </source>
</evidence>
<evidence type="ECO:0000256" key="1">
    <source>
        <dbReference type="ARBA" id="ARBA00000724"/>
    </source>
</evidence>
<feature type="binding site" evidence="7">
    <location>
        <begin position="133"/>
        <end position="134"/>
    </location>
    <ligand>
        <name>S-adenosyl-L-methionine</name>
        <dbReference type="ChEBI" id="CHEBI:59789"/>
    </ligand>
</feature>
<dbReference type="EMBL" id="CAXDID020000374">
    <property type="protein sequence ID" value="CAL6083723.1"/>
    <property type="molecule type" value="Genomic_DNA"/>
</dbReference>
<keyword evidence="5 6" id="KW-0949">S-adenosyl-L-methionine</keyword>
<dbReference type="InterPro" id="IPR007213">
    <property type="entry name" value="Ppm1/Ppm2/Tcmp"/>
</dbReference>
<dbReference type="AlphaFoldDB" id="A0AA86UUK8"/>